<reference evidence="4" key="1">
    <citation type="submission" date="2016-11" db="EMBL/GenBank/DDBJ databases">
        <authorList>
            <person name="Varghese N."/>
            <person name="Submissions S."/>
        </authorList>
    </citation>
    <scope>NUCLEOTIDE SEQUENCE [LARGE SCALE GENOMIC DNA]</scope>
    <source>
        <strain evidence="4">UWOS</strain>
    </source>
</reference>
<comment type="similarity">
    <text evidence="1">Belongs to the SufE family.</text>
</comment>
<proteinExistence type="inferred from homology"/>
<organism evidence="3 4">
    <name type="scientific">Fibrobacter intestinalis</name>
    <dbReference type="NCBI Taxonomy" id="28122"/>
    <lineage>
        <taxon>Bacteria</taxon>
        <taxon>Pseudomonadati</taxon>
        <taxon>Fibrobacterota</taxon>
        <taxon>Fibrobacteria</taxon>
        <taxon>Fibrobacterales</taxon>
        <taxon>Fibrobacteraceae</taxon>
        <taxon>Fibrobacter</taxon>
    </lineage>
</organism>
<keyword evidence="4" id="KW-1185">Reference proteome</keyword>
<evidence type="ECO:0000256" key="1">
    <source>
        <dbReference type="ARBA" id="ARBA00010282"/>
    </source>
</evidence>
<dbReference type="EMBL" id="FRAW01000005">
    <property type="protein sequence ID" value="SHK40513.1"/>
    <property type="molecule type" value="Genomic_DNA"/>
</dbReference>
<dbReference type="RefSeq" id="WP_073302933.1">
    <property type="nucleotide sequence ID" value="NZ_FRAW01000005.1"/>
</dbReference>
<protein>
    <submittedName>
        <fullName evidence="3">Cysteine desulfuration protein SufE</fullName>
    </submittedName>
</protein>
<dbReference type="PANTHER" id="PTHR43597">
    <property type="entry name" value="SULFUR ACCEPTOR PROTEIN CSDE"/>
    <property type="match status" value="1"/>
</dbReference>
<accession>A0A1M6S6Z4</accession>
<dbReference type="InterPro" id="IPR003808">
    <property type="entry name" value="Fe-S_metab-assoc_dom"/>
</dbReference>
<evidence type="ECO:0000259" key="2">
    <source>
        <dbReference type="Pfam" id="PF02657"/>
    </source>
</evidence>
<name>A0A1M6S6Z4_9BACT</name>
<feature type="domain" description="Fe-S metabolism associated" evidence="2">
    <location>
        <begin position="15"/>
        <end position="134"/>
    </location>
</feature>
<evidence type="ECO:0000313" key="4">
    <source>
        <dbReference type="Proteomes" id="UP000184275"/>
    </source>
</evidence>
<dbReference type="AlphaFoldDB" id="A0A1M6S6Z4"/>
<dbReference type="Gene3D" id="3.90.1010.10">
    <property type="match status" value="1"/>
</dbReference>
<dbReference type="Pfam" id="PF02657">
    <property type="entry name" value="SufE"/>
    <property type="match status" value="1"/>
</dbReference>
<sequence length="150" mass="16891">MKSIQEVEQDIRNVFAGFVSPDDKWSYLLRLAREHPGMDAKIKEEKFLVKGCASRMFLVPEFKEGRLRLHMDTEVGADNPLISRGLGALALKIYDNRTPAEILASDPEFFQKIGLQQGLSPTRSNGFASLLKQIYLYAEVFKALSARGNL</sequence>
<dbReference type="PANTHER" id="PTHR43597:SF5">
    <property type="entry name" value="SUFE-LIKE PROTEIN 2, CHLOROPLASTIC"/>
    <property type="match status" value="1"/>
</dbReference>
<gene>
    <name evidence="3" type="ORF">SAMN05720469_10562</name>
</gene>
<dbReference type="SUPFAM" id="SSF82649">
    <property type="entry name" value="SufE/NifU"/>
    <property type="match status" value="1"/>
</dbReference>
<evidence type="ECO:0000313" key="3">
    <source>
        <dbReference type="EMBL" id="SHK40513.1"/>
    </source>
</evidence>
<dbReference type="Proteomes" id="UP000184275">
    <property type="component" value="Unassembled WGS sequence"/>
</dbReference>